<feature type="region of interest" description="Disordered" evidence="1">
    <location>
        <begin position="1"/>
        <end position="70"/>
    </location>
</feature>
<organism evidence="2 3">
    <name type="scientific">Emericellopsis cladophorae</name>
    <dbReference type="NCBI Taxonomy" id="2686198"/>
    <lineage>
        <taxon>Eukaryota</taxon>
        <taxon>Fungi</taxon>
        <taxon>Dikarya</taxon>
        <taxon>Ascomycota</taxon>
        <taxon>Pezizomycotina</taxon>
        <taxon>Sordariomycetes</taxon>
        <taxon>Hypocreomycetidae</taxon>
        <taxon>Hypocreales</taxon>
        <taxon>Bionectriaceae</taxon>
        <taxon>Emericellopsis</taxon>
    </lineage>
</organism>
<protein>
    <submittedName>
        <fullName evidence="2">Uncharacterized protein</fullName>
    </submittedName>
</protein>
<evidence type="ECO:0000313" key="2">
    <source>
        <dbReference type="EMBL" id="KAI6783922.1"/>
    </source>
</evidence>
<dbReference type="Proteomes" id="UP001055219">
    <property type="component" value="Unassembled WGS sequence"/>
</dbReference>
<comment type="caution">
    <text evidence="2">The sequence shown here is derived from an EMBL/GenBank/DDBJ whole genome shotgun (WGS) entry which is preliminary data.</text>
</comment>
<feature type="compositionally biased region" description="Pro residues" evidence="1">
    <location>
        <begin position="32"/>
        <end position="49"/>
    </location>
</feature>
<dbReference type="EMBL" id="JAGIXG020000006">
    <property type="protein sequence ID" value="KAI6783922.1"/>
    <property type="molecule type" value="Genomic_DNA"/>
</dbReference>
<gene>
    <name evidence="2" type="ORF">J7T54_001798</name>
</gene>
<dbReference type="GeneID" id="75828315"/>
<keyword evidence="3" id="KW-1185">Reference proteome</keyword>
<feature type="region of interest" description="Disordered" evidence="1">
    <location>
        <begin position="228"/>
        <end position="277"/>
    </location>
</feature>
<dbReference type="RefSeq" id="XP_051364778.1">
    <property type="nucleotide sequence ID" value="XM_051503833.1"/>
</dbReference>
<feature type="compositionally biased region" description="Polar residues" evidence="1">
    <location>
        <begin position="53"/>
        <end position="70"/>
    </location>
</feature>
<dbReference type="AlphaFoldDB" id="A0A9Q0BFX8"/>
<sequence>MPKPSRSMPAMAGSWRRANEFSGGQEEDSTLPSPPQLQPALPDLPPLPDLPSSRPNESFTTTHGADLQSNAPLSVELSEDPVDPLPKDLFGDTTPRRVTRSKIKRHSLTKADSTSTLKEALEDDRYVWFIKYGVALLKAIESHRSDIWSYQHLTIADNRIAIACSNIAVALAKEDPQYEHLLEIAPISRNFMEEYLDTWKNASCFWYKNPLTTITGKEEDECHIPIAALVDDEEPEDDRPPPLPPMTKTKKTNTDKPTNKPADKPADKPPLLARPYG</sequence>
<accession>A0A9Q0BFX8</accession>
<proteinExistence type="predicted"/>
<reference evidence="2" key="2">
    <citation type="submission" date="2022-07" db="EMBL/GenBank/DDBJ databases">
        <authorList>
            <person name="Goncalves M.F.M."/>
            <person name="Hilario S."/>
            <person name="Van De Peer Y."/>
            <person name="Esteves A.C."/>
            <person name="Alves A."/>
        </authorList>
    </citation>
    <scope>NUCLEOTIDE SEQUENCE</scope>
    <source>
        <strain evidence="2">MUM 19.33</strain>
    </source>
</reference>
<evidence type="ECO:0000256" key="1">
    <source>
        <dbReference type="SAM" id="MobiDB-lite"/>
    </source>
</evidence>
<feature type="compositionally biased region" description="Basic and acidic residues" evidence="1">
    <location>
        <begin position="252"/>
        <end position="267"/>
    </location>
</feature>
<name>A0A9Q0BFX8_9HYPO</name>
<reference evidence="2" key="1">
    <citation type="journal article" date="2021" name="J Fungi (Basel)">
        <title>Genomic and Metabolomic Analyses of the Marine Fungus Emericellopsis cladophorae: Insights into Saltwater Adaptability Mechanisms and Its Biosynthetic Potential.</title>
        <authorList>
            <person name="Goncalves M.F.M."/>
            <person name="Hilario S."/>
            <person name="Van de Peer Y."/>
            <person name="Esteves A.C."/>
            <person name="Alves A."/>
        </authorList>
    </citation>
    <scope>NUCLEOTIDE SEQUENCE</scope>
    <source>
        <strain evidence="2">MUM 19.33</strain>
    </source>
</reference>
<evidence type="ECO:0000313" key="3">
    <source>
        <dbReference type="Proteomes" id="UP001055219"/>
    </source>
</evidence>